<accession>A0A9J6DSJ2</accession>
<reference evidence="1" key="1">
    <citation type="journal article" date="2020" name="Cell">
        <title>Large-Scale Comparative Analyses of Tick Genomes Elucidate Their Genetic Diversity and Vector Capacities.</title>
        <authorList>
            <consortium name="Tick Genome and Microbiome Consortium (TIGMIC)"/>
            <person name="Jia N."/>
            <person name="Wang J."/>
            <person name="Shi W."/>
            <person name="Du L."/>
            <person name="Sun Y."/>
            <person name="Zhan W."/>
            <person name="Jiang J.F."/>
            <person name="Wang Q."/>
            <person name="Zhang B."/>
            <person name="Ji P."/>
            <person name="Bell-Sakyi L."/>
            <person name="Cui X.M."/>
            <person name="Yuan T.T."/>
            <person name="Jiang B.G."/>
            <person name="Yang W.F."/>
            <person name="Lam T.T."/>
            <person name="Chang Q.C."/>
            <person name="Ding S.J."/>
            <person name="Wang X.J."/>
            <person name="Zhu J.G."/>
            <person name="Ruan X.D."/>
            <person name="Zhao L."/>
            <person name="Wei J.T."/>
            <person name="Ye R.Z."/>
            <person name="Que T.C."/>
            <person name="Du C.H."/>
            <person name="Zhou Y.H."/>
            <person name="Cheng J.X."/>
            <person name="Dai P.F."/>
            <person name="Guo W.B."/>
            <person name="Han X.H."/>
            <person name="Huang E.J."/>
            <person name="Li L.F."/>
            <person name="Wei W."/>
            <person name="Gao Y.C."/>
            <person name="Liu J.Z."/>
            <person name="Shao H.Z."/>
            <person name="Wang X."/>
            <person name="Wang C.C."/>
            <person name="Yang T.C."/>
            <person name="Huo Q.B."/>
            <person name="Li W."/>
            <person name="Chen H.Y."/>
            <person name="Chen S.E."/>
            <person name="Zhou L.G."/>
            <person name="Ni X.B."/>
            <person name="Tian J.H."/>
            <person name="Sheng Y."/>
            <person name="Liu T."/>
            <person name="Pan Y.S."/>
            <person name="Xia L.Y."/>
            <person name="Li J."/>
            <person name="Zhao F."/>
            <person name="Cao W.C."/>
        </authorList>
    </citation>
    <scope>NUCLEOTIDE SEQUENCE</scope>
    <source>
        <strain evidence="1">Rmic-2018</strain>
    </source>
</reference>
<dbReference type="AlphaFoldDB" id="A0A9J6DSJ2"/>
<proteinExistence type="predicted"/>
<evidence type="ECO:0000313" key="1">
    <source>
        <dbReference type="EMBL" id="KAH8024848.1"/>
    </source>
</evidence>
<dbReference type="EMBL" id="JABSTU010000007">
    <property type="protein sequence ID" value="KAH8024848.1"/>
    <property type="molecule type" value="Genomic_DNA"/>
</dbReference>
<evidence type="ECO:0000313" key="2">
    <source>
        <dbReference type="Proteomes" id="UP000821866"/>
    </source>
</evidence>
<name>A0A9J6DSJ2_RHIMP</name>
<sequence>MPHEAMVEGEQISKEEAKSNDWITAHIKRNVDKTRFKHETRSARQTGAHVGPAKASQLRNVAAASRLPRLPTSHLRVVVRSGGCWTCEHAVS</sequence>
<dbReference type="Proteomes" id="UP000821866">
    <property type="component" value="Unassembled WGS sequence"/>
</dbReference>
<keyword evidence="2" id="KW-1185">Reference proteome</keyword>
<reference evidence="1" key="2">
    <citation type="submission" date="2021-09" db="EMBL/GenBank/DDBJ databases">
        <authorList>
            <person name="Jia N."/>
            <person name="Wang J."/>
            <person name="Shi W."/>
            <person name="Du L."/>
            <person name="Sun Y."/>
            <person name="Zhan W."/>
            <person name="Jiang J."/>
            <person name="Wang Q."/>
            <person name="Zhang B."/>
            <person name="Ji P."/>
            <person name="Sakyi L.B."/>
            <person name="Cui X."/>
            <person name="Yuan T."/>
            <person name="Jiang B."/>
            <person name="Yang W."/>
            <person name="Lam T.T.-Y."/>
            <person name="Chang Q."/>
            <person name="Ding S."/>
            <person name="Wang X."/>
            <person name="Zhu J."/>
            <person name="Ruan X."/>
            <person name="Zhao L."/>
            <person name="Wei J."/>
            <person name="Que T."/>
            <person name="Du C."/>
            <person name="Cheng J."/>
            <person name="Dai P."/>
            <person name="Han X."/>
            <person name="Huang E."/>
            <person name="Gao Y."/>
            <person name="Liu J."/>
            <person name="Shao H."/>
            <person name="Ye R."/>
            <person name="Li L."/>
            <person name="Wei W."/>
            <person name="Wang X."/>
            <person name="Wang C."/>
            <person name="Huo Q."/>
            <person name="Li W."/>
            <person name="Guo W."/>
            <person name="Chen H."/>
            <person name="Chen S."/>
            <person name="Zhou L."/>
            <person name="Zhou L."/>
            <person name="Ni X."/>
            <person name="Tian J."/>
            <person name="Zhou Y."/>
            <person name="Sheng Y."/>
            <person name="Liu T."/>
            <person name="Pan Y."/>
            <person name="Xia L."/>
            <person name="Li J."/>
            <person name="Zhao F."/>
            <person name="Cao W."/>
        </authorList>
    </citation>
    <scope>NUCLEOTIDE SEQUENCE</scope>
    <source>
        <strain evidence="1">Rmic-2018</strain>
        <tissue evidence="1">Larvae</tissue>
    </source>
</reference>
<gene>
    <name evidence="1" type="ORF">HPB51_001481</name>
</gene>
<protein>
    <submittedName>
        <fullName evidence="1">Uncharacterized protein</fullName>
    </submittedName>
</protein>
<organism evidence="1 2">
    <name type="scientific">Rhipicephalus microplus</name>
    <name type="common">Cattle tick</name>
    <name type="synonym">Boophilus microplus</name>
    <dbReference type="NCBI Taxonomy" id="6941"/>
    <lineage>
        <taxon>Eukaryota</taxon>
        <taxon>Metazoa</taxon>
        <taxon>Ecdysozoa</taxon>
        <taxon>Arthropoda</taxon>
        <taxon>Chelicerata</taxon>
        <taxon>Arachnida</taxon>
        <taxon>Acari</taxon>
        <taxon>Parasitiformes</taxon>
        <taxon>Ixodida</taxon>
        <taxon>Ixodoidea</taxon>
        <taxon>Ixodidae</taxon>
        <taxon>Rhipicephalinae</taxon>
        <taxon>Rhipicephalus</taxon>
        <taxon>Boophilus</taxon>
    </lineage>
</organism>
<comment type="caution">
    <text evidence="1">The sequence shown here is derived from an EMBL/GenBank/DDBJ whole genome shotgun (WGS) entry which is preliminary data.</text>
</comment>